<dbReference type="SMART" id="SM00387">
    <property type="entry name" value="HATPase_c"/>
    <property type="match status" value="1"/>
</dbReference>
<dbReference type="InterPro" id="IPR003594">
    <property type="entry name" value="HATPase_dom"/>
</dbReference>
<gene>
    <name evidence="13" type="ORF">ACFSBK_00425</name>
</gene>
<organism evidence="13 14">
    <name type="scientific">Carnobacterium antarcticum</name>
    <dbReference type="NCBI Taxonomy" id="2126436"/>
    <lineage>
        <taxon>Bacteria</taxon>
        <taxon>Bacillati</taxon>
        <taxon>Bacillota</taxon>
        <taxon>Bacilli</taxon>
        <taxon>Lactobacillales</taxon>
        <taxon>Carnobacteriaceae</taxon>
        <taxon>Carnobacterium</taxon>
    </lineage>
</organism>
<evidence type="ECO:0000256" key="8">
    <source>
        <dbReference type="ARBA" id="ARBA00022989"/>
    </source>
</evidence>
<reference evidence="14" key="1">
    <citation type="journal article" date="2019" name="Int. J. Syst. Evol. Microbiol.">
        <title>The Global Catalogue of Microorganisms (GCM) 10K type strain sequencing project: providing services to taxonomists for standard genome sequencing and annotation.</title>
        <authorList>
            <consortium name="The Broad Institute Genomics Platform"/>
            <consortium name="The Broad Institute Genome Sequencing Center for Infectious Disease"/>
            <person name="Wu L."/>
            <person name="Ma J."/>
        </authorList>
    </citation>
    <scope>NUCLEOTIDE SEQUENCE [LARGE SCALE GENOMIC DNA]</scope>
    <source>
        <strain evidence="14">KCTC 42143</strain>
    </source>
</reference>
<evidence type="ECO:0000256" key="9">
    <source>
        <dbReference type="ARBA" id="ARBA00023012"/>
    </source>
</evidence>
<evidence type="ECO:0000256" key="3">
    <source>
        <dbReference type="ARBA" id="ARBA00012438"/>
    </source>
</evidence>
<keyword evidence="8 11" id="KW-1133">Transmembrane helix</keyword>
<dbReference type="PRINTS" id="PR00344">
    <property type="entry name" value="BCTRLSENSOR"/>
</dbReference>
<dbReference type="PANTHER" id="PTHR45453">
    <property type="entry name" value="PHOSPHATE REGULON SENSOR PROTEIN PHOR"/>
    <property type="match status" value="1"/>
</dbReference>
<dbReference type="Pfam" id="PF02518">
    <property type="entry name" value="HATPase_c"/>
    <property type="match status" value="1"/>
</dbReference>
<dbReference type="SUPFAM" id="SSF55874">
    <property type="entry name" value="ATPase domain of HSP90 chaperone/DNA topoisomerase II/histidine kinase"/>
    <property type="match status" value="1"/>
</dbReference>
<comment type="caution">
    <text evidence="13">The sequence shown here is derived from an EMBL/GenBank/DDBJ whole genome shotgun (WGS) entry which is preliminary data.</text>
</comment>
<evidence type="ECO:0000256" key="11">
    <source>
        <dbReference type="SAM" id="Phobius"/>
    </source>
</evidence>
<proteinExistence type="predicted"/>
<keyword evidence="10 11" id="KW-0472">Membrane</keyword>
<feature type="domain" description="Histidine kinase" evidence="12">
    <location>
        <begin position="114"/>
        <end position="318"/>
    </location>
</feature>
<dbReference type="PROSITE" id="PS50109">
    <property type="entry name" value="HIS_KIN"/>
    <property type="match status" value="1"/>
</dbReference>
<evidence type="ECO:0000256" key="5">
    <source>
        <dbReference type="ARBA" id="ARBA00022679"/>
    </source>
</evidence>
<keyword evidence="6 11" id="KW-0812">Transmembrane</keyword>
<name>A0ABW4NIX1_9LACT</name>
<dbReference type="RefSeq" id="WP_231726765.1">
    <property type="nucleotide sequence ID" value="NZ_JBHSQC010000011.1"/>
</dbReference>
<evidence type="ECO:0000256" key="10">
    <source>
        <dbReference type="ARBA" id="ARBA00023136"/>
    </source>
</evidence>
<dbReference type="Proteomes" id="UP001597285">
    <property type="component" value="Unassembled WGS sequence"/>
</dbReference>
<dbReference type="GO" id="GO:0016301">
    <property type="term" value="F:kinase activity"/>
    <property type="evidence" value="ECO:0007669"/>
    <property type="project" value="UniProtKB-KW"/>
</dbReference>
<keyword evidence="14" id="KW-1185">Reference proteome</keyword>
<dbReference type="InterPro" id="IPR036890">
    <property type="entry name" value="HATPase_C_sf"/>
</dbReference>
<dbReference type="InterPro" id="IPR050351">
    <property type="entry name" value="BphY/WalK/GraS-like"/>
</dbReference>
<keyword evidence="7 13" id="KW-0418">Kinase</keyword>
<dbReference type="PANTHER" id="PTHR45453:SF2">
    <property type="entry name" value="HISTIDINE KINASE"/>
    <property type="match status" value="1"/>
</dbReference>
<evidence type="ECO:0000256" key="2">
    <source>
        <dbReference type="ARBA" id="ARBA00004651"/>
    </source>
</evidence>
<comment type="catalytic activity">
    <reaction evidence="1">
        <text>ATP + protein L-histidine = ADP + protein N-phospho-L-histidine.</text>
        <dbReference type="EC" id="2.7.13.3"/>
    </reaction>
</comment>
<dbReference type="InterPro" id="IPR004358">
    <property type="entry name" value="Sig_transdc_His_kin-like_C"/>
</dbReference>
<evidence type="ECO:0000256" key="6">
    <source>
        <dbReference type="ARBA" id="ARBA00022692"/>
    </source>
</evidence>
<accession>A0ABW4NIX1</accession>
<evidence type="ECO:0000313" key="13">
    <source>
        <dbReference type="EMBL" id="MFD1798329.1"/>
    </source>
</evidence>
<keyword evidence="9" id="KW-0902">Two-component regulatory system</keyword>
<sequence length="323" mass="37725">MRPQFILYSGMLFFFSAVYWLGQLPLDLLFYTIELTAFLFLLYLLAQFYRYAKRYEGLHNIQKDNIDLENHLPNNMDPADELYQEKILSLVAQLRETEQRFSEKNSEQLEYFTLWLHQIKTPIAAISLLMQSQPKQPLTKQVKQELLRLEDYTHMALNYLKIEESGTDMDFIEIDLDDIIKKTIKKYSIIFIYNHISLEYEDTRASVLTDGKWLQILLEQILSNSLKYTTGGTIKIYLDPEKPETLVIEDNGMGIRAEDLPRIFEKGYSGLNGRLHEKSTGLGLFLSQKIVQRLGHQLTIESVMGEGTKVFINLARKELELFD</sequence>
<dbReference type="EMBL" id="JBHUFF010000002">
    <property type="protein sequence ID" value="MFD1798329.1"/>
    <property type="molecule type" value="Genomic_DNA"/>
</dbReference>
<evidence type="ECO:0000259" key="12">
    <source>
        <dbReference type="PROSITE" id="PS50109"/>
    </source>
</evidence>
<evidence type="ECO:0000256" key="7">
    <source>
        <dbReference type="ARBA" id="ARBA00022777"/>
    </source>
</evidence>
<evidence type="ECO:0000313" key="14">
    <source>
        <dbReference type="Proteomes" id="UP001597285"/>
    </source>
</evidence>
<keyword evidence="4" id="KW-1003">Cell membrane</keyword>
<dbReference type="Gene3D" id="3.30.565.10">
    <property type="entry name" value="Histidine kinase-like ATPase, C-terminal domain"/>
    <property type="match status" value="1"/>
</dbReference>
<keyword evidence="5" id="KW-0808">Transferase</keyword>
<feature type="transmembrane region" description="Helical" evidence="11">
    <location>
        <begin position="5"/>
        <end position="22"/>
    </location>
</feature>
<protein>
    <recommendedName>
        <fullName evidence="3">histidine kinase</fullName>
        <ecNumber evidence="3">2.7.13.3</ecNumber>
    </recommendedName>
</protein>
<comment type="subcellular location">
    <subcellularLocation>
        <location evidence="2">Cell membrane</location>
        <topology evidence="2">Multi-pass membrane protein</topology>
    </subcellularLocation>
</comment>
<dbReference type="InterPro" id="IPR005467">
    <property type="entry name" value="His_kinase_dom"/>
</dbReference>
<evidence type="ECO:0000256" key="1">
    <source>
        <dbReference type="ARBA" id="ARBA00000085"/>
    </source>
</evidence>
<feature type="transmembrane region" description="Helical" evidence="11">
    <location>
        <begin position="28"/>
        <end position="46"/>
    </location>
</feature>
<evidence type="ECO:0000256" key="4">
    <source>
        <dbReference type="ARBA" id="ARBA00022475"/>
    </source>
</evidence>
<dbReference type="EC" id="2.7.13.3" evidence="3"/>